<dbReference type="EMBL" id="CP159342">
    <property type="protein sequence ID" value="XCH74249.1"/>
    <property type="molecule type" value="Genomic_DNA"/>
</dbReference>
<dbReference type="Gene3D" id="1.10.10.160">
    <property type="match status" value="1"/>
</dbReference>
<dbReference type="GO" id="GO:0000725">
    <property type="term" value="P:recombinational repair"/>
    <property type="evidence" value="ECO:0007669"/>
    <property type="project" value="TreeGrafter"/>
</dbReference>
<comment type="catalytic activity">
    <reaction evidence="9">
        <text>ATP + H2O = ADP + phosphate + H(+)</text>
        <dbReference type="Rhea" id="RHEA:13065"/>
        <dbReference type="ChEBI" id="CHEBI:15377"/>
        <dbReference type="ChEBI" id="CHEBI:15378"/>
        <dbReference type="ChEBI" id="CHEBI:30616"/>
        <dbReference type="ChEBI" id="CHEBI:43474"/>
        <dbReference type="ChEBI" id="CHEBI:456216"/>
        <dbReference type="EC" id="5.6.2.4"/>
    </reaction>
</comment>
<dbReference type="Pfam" id="PF13361">
    <property type="entry name" value="UvrD_C"/>
    <property type="match status" value="2"/>
</dbReference>
<dbReference type="InterPro" id="IPR027417">
    <property type="entry name" value="P-loop_NTPase"/>
</dbReference>
<dbReference type="Pfam" id="PF00580">
    <property type="entry name" value="UvrD-helicase"/>
    <property type="match status" value="1"/>
</dbReference>
<organism evidence="15">
    <name type="scientific">Micromonospora sp. CCTCC AA 2012012</name>
    <dbReference type="NCBI Taxonomy" id="3111921"/>
    <lineage>
        <taxon>Bacteria</taxon>
        <taxon>Bacillati</taxon>
        <taxon>Actinomycetota</taxon>
        <taxon>Actinomycetes</taxon>
        <taxon>Micromonosporales</taxon>
        <taxon>Micromonosporaceae</taxon>
        <taxon>Micromonospora</taxon>
    </lineage>
</organism>
<name>A0AAU7M7P3_9ACTN</name>
<evidence type="ECO:0000256" key="7">
    <source>
        <dbReference type="ARBA" id="ARBA00034617"/>
    </source>
</evidence>
<evidence type="ECO:0000259" key="14">
    <source>
        <dbReference type="PROSITE" id="PS51217"/>
    </source>
</evidence>
<evidence type="ECO:0000256" key="2">
    <source>
        <dbReference type="ARBA" id="ARBA00022741"/>
    </source>
</evidence>
<dbReference type="PANTHER" id="PTHR11070">
    <property type="entry name" value="UVRD / RECB / PCRA DNA HELICASE FAMILY MEMBER"/>
    <property type="match status" value="1"/>
</dbReference>
<dbReference type="InterPro" id="IPR014017">
    <property type="entry name" value="DNA_helicase_UvrD-like_C"/>
</dbReference>
<dbReference type="PROSITE" id="PS51198">
    <property type="entry name" value="UVRD_HELICASE_ATP_BIND"/>
    <property type="match status" value="1"/>
</dbReference>
<evidence type="ECO:0000256" key="6">
    <source>
        <dbReference type="ARBA" id="ARBA00023235"/>
    </source>
</evidence>
<dbReference type="InterPro" id="IPR000212">
    <property type="entry name" value="DNA_helicase_UvrD/REP"/>
</dbReference>
<comment type="catalytic activity">
    <reaction evidence="7">
        <text>Couples ATP hydrolysis with the unwinding of duplex DNA by translocating in the 3'-5' direction.</text>
        <dbReference type="EC" id="5.6.2.4"/>
    </reaction>
</comment>
<dbReference type="FunFam" id="3.40.50.300:FF:001181">
    <property type="entry name" value="DNA helicase"/>
    <property type="match status" value="1"/>
</dbReference>
<dbReference type="InterPro" id="IPR002121">
    <property type="entry name" value="HRDC_dom"/>
</dbReference>
<gene>
    <name evidence="16" type="ORF">ABUL08_28960</name>
    <name evidence="15" type="ORF">VK199_28870</name>
</gene>
<dbReference type="Gene3D" id="3.40.50.300">
    <property type="entry name" value="P-loop containing nucleotide triphosphate hydrolases"/>
    <property type="match status" value="3"/>
</dbReference>
<evidence type="ECO:0000259" key="13">
    <source>
        <dbReference type="PROSITE" id="PS51198"/>
    </source>
</evidence>
<evidence type="ECO:0000256" key="5">
    <source>
        <dbReference type="ARBA" id="ARBA00022840"/>
    </source>
</evidence>
<dbReference type="EC" id="5.6.2.4" evidence="8"/>
<evidence type="ECO:0000256" key="8">
    <source>
        <dbReference type="ARBA" id="ARBA00034808"/>
    </source>
</evidence>
<evidence type="ECO:0000256" key="9">
    <source>
        <dbReference type="ARBA" id="ARBA00048988"/>
    </source>
</evidence>
<dbReference type="SMART" id="SM00341">
    <property type="entry name" value="HRDC"/>
    <property type="match status" value="1"/>
</dbReference>
<dbReference type="EMBL" id="CP157762">
    <property type="protein sequence ID" value="XBP93550.1"/>
    <property type="molecule type" value="Genomic_DNA"/>
</dbReference>
<keyword evidence="3 10" id="KW-0378">Hydrolase</keyword>
<dbReference type="GO" id="GO:0016787">
    <property type="term" value="F:hydrolase activity"/>
    <property type="evidence" value="ECO:0007669"/>
    <property type="project" value="UniProtKB-UniRule"/>
</dbReference>
<feature type="domain" description="UvrD-like helicase C-terminal" evidence="14">
    <location>
        <begin position="294"/>
        <end position="555"/>
    </location>
</feature>
<keyword evidence="4 10" id="KW-0347">Helicase</keyword>
<feature type="domain" description="UvrD-like helicase ATP-binding" evidence="13">
    <location>
        <begin position="12"/>
        <end position="293"/>
    </location>
</feature>
<evidence type="ECO:0000256" key="11">
    <source>
        <dbReference type="SAM" id="MobiDB-lite"/>
    </source>
</evidence>
<feature type="domain" description="HRDC" evidence="12">
    <location>
        <begin position="632"/>
        <end position="712"/>
    </location>
</feature>
<protein>
    <recommendedName>
        <fullName evidence="8">DNA 3'-5' helicase</fullName>
        <ecNumber evidence="8">5.6.2.4</ecNumber>
    </recommendedName>
</protein>
<dbReference type="PROSITE" id="PS51217">
    <property type="entry name" value="UVRD_HELICASE_CTER"/>
    <property type="match status" value="1"/>
</dbReference>
<sequence>MVVHSAAERVLAGLDPEQRAAVTAPAGPVCILAGAGTGKTRAVTSRIAHRALTGDISARHVLAVTFTARAAAEMRSRLTVLGVPGVQARTFHAAALRQVRYFAPRLLEGRAMPELLDSKVRVVTLAAAKVGLRTDRAAARDLAGEIEWAKSSLVEPGEYVVAAAKALRDTPHEPAKVAEVFAAYEKLKRGNGVIDFEDMLRAAVWGIEEHPDVAEQVRGQYRHFVVDEYQDVNPLQQRLLDAWLGGRDDLTVVGDASQTIYSFTGATSSYLVDFPRRHRTATVVRLVRDYRSTPQVVGLANAVISQARGTEARLRLELHGQRPAGPEPELRIFTDEAAEANAVAARCRVLIDGGTPAREIAVLFRINAQSEAYEKALTEAQVPYVVQGAERFFERPEVRQAMVALRAATRSIPGETPLPTAVVEGLSAVGWAPDAAPAGGAARERWEALAALVQLAEEYASTPEVLPIGEAAAVERPVTLGDFNDELARRAAQQHVPTVEGVTLASLHSAKGLEWDAVFLVGLAEGTLPTVYAKTAEQVEEERRLLYVGITRAREWLWLSYAAARSPGGRARRPSRFLPQLDRSGGGTERAGAGAAKRVERRRNQIVSCRICGATLLGGADRKLGRCPTCPSDLDEELYERLLDWRRRVAGAQKVPAYVVFTDATLTALAERKPGRAEELIAIAGIGPRKLGLYGDTVLALVGGASVDDVCPEKTFEIES</sequence>
<dbReference type="AlphaFoldDB" id="A0AAU7M7P3"/>
<dbReference type="GO" id="GO:0005829">
    <property type="term" value="C:cytosol"/>
    <property type="evidence" value="ECO:0007669"/>
    <property type="project" value="TreeGrafter"/>
</dbReference>
<evidence type="ECO:0000313" key="15">
    <source>
        <dbReference type="EMBL" id="XBP93550.1"/>
    </source>
</evidence>
<dbReference type="InterPro" id="IPR010997">
    <property type="entry name" value="HRDC-like_sf"/>
</dbReference>
<dbReference type="PANTHER" id="PTHR11070:SF69">
    <property type="entry name" value="ATP-DEPENDENT DNA HELICASE UVRD2"/>
    <property type="match status" value="1"/>
</dbReference>
<comment type="similarity">
    <text evidence="1">Belongs to the helicase family. UvrD subfamily.</text>
</comment>
<dbReference type="GO" id="GO:0003677">
    <property type="term" value="F:DNA binding"/>
    <property type="evidence" value="ECO:0007669"/>
    <property type="project" value="InterPro"/>
</dbReference>
<dbReference type="PROSITE" id="PS50967">
    <property type="entry name" value="HRDC"/>
    <property type="match status" value="1"/>
</dbReference>
<dbReference type="GO" id="GO:0005524">
    <property type="term" value="F:ATP binding"/>
    <property type="evidence" value="ECO:0007669"/>
    <property type="project" value="UniProtKB-UniRule"/>
</dbReference>
<evidence type="ECO:0000256" key="4">
    <source>
        <dbReference type="ARBA" id="ARBA00022806"/>
    </source>
</evidence>
<keyword evidence="2 10" id="KW-0547">Nucleotide-binding</keyword>
<proteinExistence type="inferred from homology"/>
<dbReference type="GO" id="GO:0033202">
    <property type="term" value="C:DNA helicase complex"/>
    <property type="evidence" value="ECO:0007669"/>
    <property type="project" value="TreeGrafter"/>
</dbReference>
<dbReference type="GO" id="GO:0043138">
    <property type="term" value="F:3'-5' DNA helicase activity"/>
    <property type="evidence" value="ECO:0007669"/>
    <property type="project" value="UniProtKB-EC"/>
</dbReference>
<dbReference type="Gene3D" id="1.10.486.10">
    <property type="entry name" value="PCRA, domain 4"/>
    <property type="match status" value="2"/>
</dbReference>
<dbReference type="Pfam" id="PF00570">
    <property type="entry name" value="HRDC"/>
    <property type="match status" value="1"/>
</dbReference>
<feature type="region of interest" description="Disordered" evidence="11">
    <location>
        <begin position="570"/>
        <end position="595"/>
    </location>
</feature>
<dbReference type="CDD" id="cd17932">
    <property type="entry name" value="DEXQc_UvrD"/>
    <property type="match status" value="1"/>
</dbReference>
<evidence type="ECO:0000256" key="1">
    <source>
        <dbReference type="ARBA" id="ARBA00009922"/>
    </source>
</evidence>
<dbReference type="SUPFAM" id="SSF52540">
    <property type="entry name" value="P-loop containing nucleoside triphosphate hydrolases"/>
    <property type="match status" value="1"/>
</dbReference>
<feature type="binding site" evidence="10">
    <location>
        <begin position="33"/>
        <end position="40"/>
    </location>
    <ligand>
        <name>ATP</name>
        <dbReference type="ChEBI" id="CHEBI:30616"/>
    </ligand>
</feature>
<evidence type="ECO:0000313" key="16">
    <source>
        <dbReference type="EMBL" id="XCH74249.1"/>
    </source>
</evidence>
<keyword evidence="6" id="KW-0413">Isomerase</keyword>
<dbReference type="CDD" id="cd18807">
    <property type="entry name" value="SF1_C_UvrD"/>
    <property type="match status" value="1"/>
</dbReference>
<accession>A0AAU7M7P3</accession>
<dbReference type="InterPro" id="IPR044876">
    <property type="entry name" value="HRDC_dom_sf"/>
</dbReference>
<dbReference type="InterPro" id="IPR013986">
    <property type="entry name" value="DExx_box_DNA_helicase_dom_sf"/>
</dbReference>
<reference evidence="16" key="2">
    <citation type="submission" date="2024-06" db="EMBL/GenBank/DDBJ databases">
        <title>Micromonospora mangrovi CCTCC AA 2012012 genome sequences.</title>
        <authorList>
            <person name="Gao J."/>
        </authorList>
    </citation>
    <scope>NUCLEOTIDE SEQUENCE</scope>
    <source>
        <strain evidence="16">CCTCC AA 2012012</strain>
    </source>
</reference>
<dbReference type="Gene3D" id="1.10.150.80">
    <property type="entry name" value="HRDC domain"/>
    <property type="match status" value="1"/>
</dbReference>
<keyword evidence="5 10" id="KW-0067">ATP-binding</keyword>
<reference evidence="15" key="1">
    <citation type="submission" date="2024-01" db="EMBL/GenBank/DDBJ databases">
        <title>The genome sequence of Micromonospora mangrovi CCTCC AA 2012012.</title>
        <authorList>
            <person name="Gao J."/>
        </authorList>
    </citation>
    <scope>NUCLEOTIDE SEQUENCE</scope>
    <source>
        <strain evidence="15">CCTCC AA 2012012</strain>
    </source>
</reference>
<evidence type="ECO:0000259" key="12">
    <source>
        <dbReference type="PROSITE" id="PS50967"/>
    </source>
</evidence>
<dbReference type="InterPro" id="IPR014016">
    <property type="entry name" value="UvrD-like_ATP-bd"/>
</dbReference>
<dbReference type="RefSeq" id="WP_350933224.1">
    <property type="nucleotide sequence ID" value="NZ_CP157762.1"/>
</dbReference>
<evidence type="ECO:0000256" key="3">
    <source>
        <dbReference type="ARBA" id="ARBA00022801"/>
    </source>
</evidence>
<dbReference type="SUPFAM" id="SSF47819">
    <property type="entry name" value="HRDC-like"/>
    <property type="match status" value="1"/>
</dbReference>
<evidence type="ECO:0000256" key="10">
    <source>
        <dbReference type="PROSITE-ProRule" id="PRU00560"/>
    </source>
</evidence>